<keyword evidence="3" id="KW-0238">DNA-binding</keyword>
<evidence type="ECO:0000256" key="3">
    <source>
        <dbReference type="ARBA" id="ARBA00023125"/>
    </source>
</evidence>
<dbReference type="EMBL" id="MWPV01000001">
    <property type="protein sequence ID" value="OUL59136.1"/>
    <property type="molecule type" value="Genomic_DNA"/>
</dbReference>
<keyword evidence="4" id="KW-0804">Transcription</keyword>
<dbReference type="Gene3D" id="1.10.10.10">
    <property type="entry name" value="Winged helix-like DNA-binding domain superfamily/Winged helix DNA-binding domain"/>
    <property type="match status" value="1"/>
</dbReference>
<comment type="caution">
    <text evidence="5">The sequence shown here is derived from an EMBL/GenBank/DDBJ whole genome shotgun (WGS) entry which is preliminary data.</text>
</comment>
<proteinExistence type="inferred from homology"/>
<dbReference type="Proteomes" id="UP000194841">
    <property type="component" value="Unassembled WGS sequence"/>
</dbReference>
<dbReference type="OrthoDB" id="279010at2"/>
<dbReference type="GO" id="GO:0003677">
    <property type="term" value="F:DNA binding"/>
    <property type="evidence" value="ECO:0007669"/>
    <property type="project" value="UniProtKB-KW"/>
</dbReference>
<gene>
    <name evidence="5" type="ORF">B1199_02330</name>
</gene>
<evidence type="ECO:0000256" key="2">
    <source>
        <dbReference type="ARBA" id="ARBA00023015"/>
    </source>
</evidence>
<dbReference type="RefSeq" id="WP_086742531.1">
    <property type="nucleotide sequence ID" value="NZ_MWPV01000001.1"/>
</dbReference>
<organism evidence="5 6">
    <name type="scientific">Pseudoalteromonas ulvae</name>
    <dbReference type="NCBI Taxonomy" id="107327"/>
    <lineage>
        <taxon>Bacteria</taxon>
        <taxon>Pseudomonadati</taxon>
        <taxon>Pseudomonadota</taxon>
        <taxon>Gammaproteobacteria</taxon>
        <taxon>Alteromonadales</taxon>
        <taxon>Pseudoalteromonadaceae</taxon>
        <taxon>Pseudoalteromonas</taxon>
    </lineage>
</organism>
<dbReference type="SUPFAM" id="SSF46785">
    <property type="entry name" value="Winged helix' DNA-binding domain"/>
    <property type="match status" value="1"/>
</dbReference>
<sequence length="126" mass="14207">MSKLKPVPTTTELNLLNILWKIQPATVKQVHECLSKTQTSGYTTVLKMLQIMHEKGLVSRDESQRAHLYKAHDSQTQTQSSIVKDLLSKAFGGSKFNLVQRALGESASKDEINEIRKLLDSLEEKK</sequence>
<dbReference type="GO" id="GO:0045892">
    <property type="term" value="P:negative regulation of DNA-templated transcription"/>
    <property type="evidence" value="ECO:0007669"/>
    <property type="project" value="InterPro"/>
</dbReference>
<comment type="similarity">
    <text evidence="1">Belongs to the BlaI transcriptional regulatory family.</text>
</comment>
<evidence type="ECO:0000313" key="5">
    <source>
        <dbReference type="EMBL" id="OUL59136.1"/>
    </source>
</evidence>
<evidence type="ECO:0000256" key="4">
    <source>
        <dbReference type="ARBA" id="ARBA00023163"/>
    </source>
</evidence>
<name>A0A244CUL3_PSEDV</name>
<reference evidence="5 6" key="1">
    <citation type="submission" date="2017-02" db="EMBL/GenBank/DDBJ databases">
        <title>Pseudoalteromonas ulvae TC14 Genome.</title>
        <authorList>
            <person name="Molmeret M."/>
        </authorList>
    </citation>
    <scope>NUCLEOTIDE SEQUENCE [LARGE SCALE GENOMIC DNA]</scope>
    <source>
        <strain evidence="5">TC14</strain>
    </source>
</reference>
<keyword evidence="2" id="KW-0805">Transcription regulation</keyword>
<evidence type="ECO:0000313" key="6">
    <source>
        <dbReference type="Proteomes" id="UP000194841"/>
    </source>
</evidence>
<protein>
    <submittedName>
        <fullName evidence="5">Transcriptional regulator</fullName>
    </submittedName>
</protein>
<dbReference type="AlphaFoldDB" id="A0A244CUL3"/>
<dbReference type="InterPro" id="IPR036388">
    <property type="entry name" value="WH-like_DNA-bd_sf"/>
</dbReference>
<accession>A0A244CUL3</accession>
<dbReference type="Pfam" id="PF03965">
    <property type="entry name" value="Penicillinase_R"/>
    <property type="match status" value="1"/>
</dbReference>
<dbReference type="InterPro" id="IPR005650">
    <property type="entry name" value="BlaI_family"/>
</dbReference>
<evidence type="ECO:0000256" key="1">
    <source>
        <dbReference type="ARBA" id="ARBA00011046"/>
    </source>
</evidence>
<dbReference type="InterPro" id="IPR036390">
    <property type="entry name" value="WH_DNA-bd_sf"/>
</dbReference>
<keyword evidence="6" id="KW-1185">Reference proteome</keyword>